<evidence type="ECO:0000313" key="7">
    <source>
        <dbReference type="Proteomes" id="UP000624325"/>
    </source>
</evidence>
<dbReference type="PANTHER" id="PTHR43003">
    <property type="entry name" value="DNA-3-METHYLADENINE GLYCOSYLASE"/>
    <property type="match status" value="1"/>
</dbReference>
<dbReference type="EC" id="3.2.2.21" evidence="2"/>
<proteinExistence type="predicted"/>
<protein>
    <recommendedName>
        <fullName evidence="2">DNA-3-methyladenine glycosylase II</fullName>
        <ecNumber evidence="2">3.2.2.21</ecNumber>
    </recommendedName>
</protein>
<sequence>MDNATSAVAARDRALATLVAKVGPIRYLPRFPDGPFGMLIRSIISQQISAAAARAIIGRTAAAMGGLFTPDGFVATSDDALRAAGLSRNKVLSVRDLSAKVLDGTVDVNPSTRLSDAEVVERLTKVRGIGRWSAEMYLMHCLRRLDVWPVGDLDVREGYALTWEVEPMPTASELEPLGEPFRPYRSVVARYCQEAVFLSRAS</sequence>
<evidence type="ECO:0000313" key="6">
    <source>
        <dbReference type="EMBL" id="GIF55332.1"/>
    </source>
</evidence>
<dbReference type="Gene3D" id="1.10.340.30">
    <property type="entry name" value="Hypothetical protein, domain 2"/>
    <property type="match status" value="1"/>
</dbReference>
<dbReference type="SUPFAM" id="SSF48150">
    <property type="entry name" value="DNA-glycosylase"/>
    <property type="match status" value="1"/>
</dbReference>
<dbReference type="Pfam" id="PF00730">
    <property type="entry name" value="HhH-GPD"/>
    <property type="match status" value="1"/>
</dbReference>
<dbReference type="SMART" id="SM00478">
    <property type="entry name" value="ENDO3c"/>
    <property type="match status" value="1"/>
</dbReference>
<organism evidence="6 7">
    <name type="scientific">Asanoa iriomotensis</name>
    <dbReference type="NCBI Taxonomy" id="234613"/>
    <lineage>
        <taxon>Bacteria</taxon>
        <taxon>Bacillati</taxon>
        <taxon>Actinomycetota</taxon>
        <taxon>Actinomycetes</taxon>
        <taxon>Micromonosporales</taxon>
        <taxon>Micromonosporaceae</taxon>
        <taxon>Asanoa</taxon>
    </lineage>
</organism>
<evidence type="ECO:0000256" key="1">
    <source>
        <dbReference type="ARBA" id="ARBA00000086"/>
    </source>
</evidence>
<feature type="domain" description="HhH-GPD" evidence="5">
    <location>
        <begin position="44"/>
        <end position="194"/>
    </location>
</feature>
<dbReference type="Proteomes" id="UP000624325">
    <property type="component" value="Unassembled WGS sequence"/>
</dbReference>
<dbReference type="EMBL" id="BONC01000006">
    <property type="protein sequence ID" value="GIF55332.1"/>
    <property type="molecule type" value="Genomic_DNA"/>
</dbReference>
<comment type="catalytic activity">
    <reaction evidence="1">
        <text>Hydrolysis of alkylated DNA, releasing 3-methyladenine, 3-methylguanine, 7-methylguanine and 7-methyladenine.</text>
        <dbReference type="EC" id="3.2.2.21"/>
    </reaction>
</comment>
<keyword evidence="7" id="KW-1185">Reference proteome</keyword>
<gene>
    <name evidence="6" type="ORF">Air01nite_14270</name>
</gene>
<reference evidence="6 7" key="1">
    <citation type="submission" date="2021-01" db="EMBL/GenBank/DDBJ databases">
        <title>Whole genome shotgun sequence of Asanoa iriomotensis NBRC 100142.</title>
        <authorList>
            <person name="Komaki H."/>
            <person name="Tamura T."/>
        </authorList>
    </citation>
    <scope>NUCLEOTIDE SEQUENCE [LARGE SCALE GENOMIC DNA]</scope>
    <source>
        <strain evidence="6 7">NBRC 100142</strain>
    </source>
</reference>
<dbReference type="InterPro" id="IPR051912">
    <property type="entry name" value="Alkylbase_DNA_Glycosylase/TA"/>
</dbReference>
<name>A0ABQ4BXR6_9ACTN</name>
<dbReference type="PANTHER" id="PTHR43003:SF5">
    <property type="entry name" value="DNA-3-METHYLADENINE GLYCOSYLASE"/>
    <property type="match status" value="1"/>
</dbReference>
<evidence type="ECO:0000256" key="3">
    <source>
        <dbReference type="ARBA" id="ARBA00022763"/>
    </source>
</evidence>
<evidence type="ECO:0000256" key="4">
    <source>
        <dbReference type="ARBA" id="ARBA00023204"/>
    </source>
</evidence>
<evidence type="ECO:0000256" key="2">
    <source>
        <dbReference type="ARBA" id="ARBA00012000"/>
    </source>
</evidence>
<dbReference type="InterPro" id="IPR011257">
    <property type="entry name" value="DNA_glycosylase"/>
</dbReference>
<comment type="caution">
    <text evidence="6">The sequence shown here is derived from an EMBL/GenBank/DDBJ whole genome shotgun (WGS) entry which is preliminary data.</text>
</comment>
<keyword evidence="4" id="KW-0234">DNA repair</keyword>
<dbReference type="CDD" id="cd00056">
    <property type="entry name" value="ENDO3c"/>
    <property type="match status" value="1"/>
</dbReference>
<dbReference type="InterPro" id="IPR003265">
    <property type="entry name" value="HhH-GPD_domain"/>
</dbReference>
<keyword evidence="3" id="KW-0227">DNA damage</keyword>
<dbReference type="Gene3D" id="1.10.1670.40">
    <property type="match status" value="1"/>
</dbReference>
<evidence type="ECO:0000259" key="5">
    <source>
        <dbReference type="SMART" id="SM00478"/>
    </source>
</evidence>
<accession>A0ABQ4BXR6</accession>